<dbReference type="GO" id="GO:0000287">
    <property type="term" value="F:magnesium ion binding"/>
    <property type="evidence" value="ECO:0007669"/>
    <property type="project" value="TreeGrafter"/>
</dbReference>
<evidence type="ECO:0000313" key="4">
    <source>
        <dbReference type="EMBL" id="TDW18464.1"/>
    </source>
</evidence>
<gene>
    <name evidence="4" type="ORF">EV650_5052</name>
</gene>
<keyword evidence="2" id="KW-0479">Metal-binding</keyword>
<dbReference type="InterPro" id="IPR054255">
    <property type="entry name" value="DUF6986"/>
</dbReference>
<evidence type="ECO:0000256" key="1">
    <source>
        <dbReference type="ARBA" id="ARBA00001946"/>
    </source>
</evidence>
<dbReference type="Gene3D" id="3.20.20.60">
    <property type="entry name" value="Phosphoenolpyruvate-binding domains"/>
    <property type="match status" value="1"/>
</dbReference>
<reference evidence="4 5" key="1">
    <citation type="submission" date="2019-03" db="EMBL/GenBank/DDBJ databases">
        <title>Genomic Encyclopedia of Type Strains, Phase III (KMG-III): the genomes of soil and plant-associated and newly described type strains.</title>
        <authorList>
            <person name="Whitman W."/>
        </authorList>
    </citation>
    <scope>NUCLEOTIDE SEQUENCE [LARGE SCALE GENOMIC DNA]</scope>
    <source>
        <strain evidence="4 5">VKM Ac-2570</strain>
    </source>
</reference>
<comment type="cofactor">
    <cofactor evidence="1">
        <name>Mg(2+)</name>
        <dbReference type="ChEBI" id="CHEBI:18420"/>
    </cofactor>
</comment>
<protein>
    <submittedName>
        <fullName evidence="4">Citrate lyase beta subunit</fullName>
    </submittedName>
</protein>
<organism evidence="4 5">
    <name type="scientific">Kribbella kalugense</name>
    <dbReference type="NCBI Taxonomy" id="2512221"/>
    <lineage>
        <taxon>Bacteria</taxon>
        <taxon>Bacillati</taxon>
        <taxon>Actinomycetota</taxon>
        <taxon>Actinomycetes</taxon>
        <taxon>Propionibacteriales</taxon>
        <taxon>Kribbellaceae</taxon>
        <taxon>Kribbella</taxon>
    </lineage>
</organism>
<keyword evidence="5" id="KW-1185">Reference proteome</keyword>
<evidence type="ECO:0000256" key="2">
    <source>
        <dbReference type="ARBA" id="ARBA00022723"/>
    </source>
</evidence>
<sequence length="396" mass="43292">MSLDDLTAELDRRLAAADAALTADYRGDRGVRQPVHTVYVPADRYDVRTVADWGTQARAALDEHAGSATEFAKVLDLPAEFADEVYERVRAKLEREPIEDLRIDFEDGYGNRPDDEEDAAAIAAAQALSANPATPFHGFRMKSLEAPTRHRALRTLDLFIKEATIDDGFVITLPKVTSVEQVEAMVFALETLEQQYGVPQLKFEIQVETPQAILGSDGTALIARMVKAGGQRVTGLHYGTYDYSASLGVAAAYQSMEHPVADHAKDVMQLAAAGTGVFVSDGSTNVLPVGDAVPDAWRLHFRLVRRSLARGIYQGWDMHPAQLPTRFAATYLFYREGFDQAALRLRAYLGHGESGYLDEPATAVALAGFVLRGIECGAVDTTEFDTADLARLARRA</sequence>
<evidence type="ECO:0000256" key="3">
    <source>
        <dbReference type="ARBA" id="ARBA00022842"/>
    </source>
</evidence>
<dbReference type="EMBL" id="SODF01000002">
    <property type="protein sequence ID" value="TDW18464.1"/>
    <property type="molecule type" value="Genomic_DNA"/>
</dbReference>
<dbReference type="OrthoDB" id="9808769at2"/>
<keyword evidence="3" id="KW-0460">Magnesium</keyword>
<dbReference type="RefSeq" id="WP_134121453.1">
    <property type="nucleotide sequence ID" value="NZ_SODF01000002.1"/>
</dbReference>
<dbReference type="GO" id="GO:0006107">
    <property type="term" value="P:oxaloacetate metabolic process"/>
    <property type="evidence" value="ECO:0007669"/>
    <property type="project" value="TreeGrafter"/>
</dbReference>
<dbReference type="InterPro" id="IPR015813">
    <property type="entry name" value="Pyrv/PenolPyrv_kinase-like_dom"/>
</dbReference>
<dbReference type="Pfam" id="PF22484">
    <property type="entry name" value="DUF6986"/>
    <property type="match status" value="1"/>
</dbReference>
<dbReference type="Proteomes" id="UP000295447">
    <property type="component" value="Unassembled WGS sequence"/>
</dbReference>
<dbReference type="PANTHER" id="PTHR32308:SF10">
    <property type="entry name" value="CITRATE LYASE SUBUNIT BETA"/>
    <property type="match status" value="1"/>
</dbReference>
<comment type="caution">
    <text evidence="4">The sequence shown here is derived from an EMBL/GenBank/DDBJ whole genome shotgun (WGS) entry which is preliminary data.</text>
</comment>
<keyword evidence="4" id="KW-0456">Lyase</keyword>
<evidence type="ECO:0000313" key="5">
    <source>
        <dbReference type="Proteomes" id="UP000295447"/>
    </source>
</evidence>
<dbReference type="GO" id="GO:0016829">
    <property type="term" value="F:lyase activity"/>
    <property type="evidence" value="ECO:0007669"/>
    <property type="project" value="UniProtKB-KW"/>
</dbReference>
<accession>A0A4V3G7B3</accession>
<dbReference type="AlphaFoldDB" id="A0A4V3G7B3"/>
<dbReference type="SUPFAM" id="SSF51621">
    <property type="entry name" value="Phosphoenolpyruvate/pyruvate domain"/>
    <property type="match status" value="1"/>
</dbReference>
<dbReference type="InterPro" id="IPR040442">
    <property type="entry name" value="Pyrv_kinase-like_dom_sf"/>
</dbReference>
<proteinExistence type="predicted"/>
<name>A0A4V3G7B3_9ACTN</name>
<dbReference type="PANTHER" id="PTHR32308">
    <property type="entry name" value="LYASE BETA SUBUNIT, PUTATIVE (AFU_ORTHOLOGUE AFUA_4G13030)-RELATED"/>
    <property type="match status" value="1"/>
</dbReference>